<dbReference type="CDD" id="cd12148">
    <property type="entry name" value="fungal_TF_MHR"/>
    <property type="match status" value="1"/>
</dbReference>
<evidence type="ECO:0000313" key="6">
    <source>
        <dbReference type="Proteomes" id="UP001187682"/>
    </source>
</evidence>
<evidence type="ECO:0000256" key="2">
    <source>
        <dbReference type="ARBA" id="ARBA00023242"/>
    </source>
</evidence>
<protein>
    <recommendedName>
        <fullName evidence="4">Xylanolytic transcriptional activator regulatory domain-containing protein</fullName>
    </recommendedName>
</protein>
<feature type="domain" description="Xylanolytic transcriptional activator regulatory" evidence="4">
    <location>
        <begin position="72"/>
        <end position="287"/>
    </location>
</feature>
<sequence>MEPTQASQSYGAHPSNAQNDIGPTAPAPSPPGRAVAVDGAAASGQKRRLPRAATTYPRKRATKACLTCRFRRTKCDNALPLLIYAHGSIATSFAKNSRSDLELPSNFRQSAAFHKAESYFLAAQRRMGMLLCGSSVIDAQCFFLAGVYLMTTLRPAHAWKMFVQSLACCQGFAIKCQHADDGHSDDASNPERRIYWTCFKSELELRLELNPSQKDDWDLTYPTFFPSPPEALKAKDEGAWYFYLAEISLMRLKNRILSYLYRPGKSVAPESSMEYTILDFEQQINAWLQSLPKQLELGVTKSDTEQHDALTFILNGHLLDCQEAMYWQYVADIAHGRLHHGPHAGQFIRKGLEVCVNRIWQNRKGFYHRHHGTWLMLRSCARSAFVLLAAVRCADLAPYLPTRWEQAVTDVMADIDIDNMLSELSLAEKIDLLSGQ</sequence>
<evidence type="ECO:0000256" key="3">
    <source>
        <dbReference type="SAM" id="MobiDB-lite"/>
    </source>
</evidence>
<dbReference type="GO" id="GO:0000981">
    <property type="term" value="F:DNA-binding transcription factor activity, RNA polymerase II-specific"/>
    <property type="evidence" value="ECO:0007669"/>
    <property type="project" value="InterPro"/>
</dbReference>
<evidence type="ECO:0000259" key="4">
    <source>
        <dbReference type="Pfam" id="PF04082"/>
    </source>
</evidence>
<dbReference type="CDD" id="cd00067">
    <property type="entry name" value="GAL4"/>
    <property type="match status" value="1"/>
</dbReference>
<dbReference type="GO" id="GO:0003677">
    <property type="term" value="F:DNA binding"/>
    <property type="evidence" value="ECO:0007669"/>
    <property type="project" value="InterPro"/>
</dbReference>
<feature type="compositionally biased region" description="Polar residues" evidence="3">
    <location>
        <begin position="1"/>
        <end position="21"/>
    </location>
</feature>
<accession>A0AAE8MZU5</accession>
<dbReference type="EMBL" id="ONZQ02000008">
    <property type="protein sequence ID" value="SPO03667.1"/>
    <property type="molecule type" value="Genomic_DNA"/>
</dbReference>
<proteinExistence type="predicted"/>
<dbReference type="InterPro" id="IPR001138">
    <property type="entry name" value="Zn2Cys6_DnaBD"/>
</dbReference>
<dbReference type="InterPro" id="IPR007219">
    <property type="entry name" value="XnlR_reg_dom"/>
</dbReference>
<keyword evidence="1" id="KW-0479">Metal-binding</keyword>
<dbReference type="Pfam" id="PF04082">
    <property type="entry name" value="Fungal_trans"/>
    <property type="match status" value="1"/>
</dbReference>
<dbReference type="InterPro" id="IPR053181">
    <property type="entry name" value="EcdB-like_regulator"/>
</dbReference>
<dbReference type="PANTHER" id="PTHR47785">
    <property type="entry name" value="ZN(II)2CYS6 TRANSCRIPTION FACTOR (EUROFUNG)-RELATED-RELATED"/>
    <property type="match status" value="1"/>
</dbReference>
<dbReference type="Proteomes" id="UP001187682">
    <property type="component" value="Unassembled WGS sequence"/>
</dbReference>
<comment type="caution">
    <text evidence="5">The sequence shown here is derived from an EMBL/GenBank/DDBJ whole genome shotgun (WGS) entry which is preliminary data.</text>
</comment>
<dbReference type="GO" id="GO:0006351">
    <property type="term" value="P:DNA-templated transcription"/>
    <property type="evidence" value="ECO:0007669"/>
    <property type="project" value="InterPro"/>
</dbReference>
<reference evidence="5" key="1">
    <citation type="submission" date="2018-03" db="EMBL/GenBank/DDBJ databases">
        <authorList>
            <person name="Guldener U."/>
        </authorList>
    </citation>
    <scope>NUCLEOTIDE SEQUENCE</scope>
</reference>
<name>A0AAE8MZU5_9PEZI</name>
<evidence type="ECO:0000313" key="5">
    <source>
        <dbReference type="EMBL" id="SPO03667.1"/>
    </source>
</evidence>
<keyword evidence="2" id="KW-0539">Nucleus</keyword>
<dbReference type="AlphaFoldDB" id="A0AAE8MZU5"/>
<dbReference type="InterPro" id="IPR036864">
    <property type="entry name" value="Zn2-C6_fun-type_DNA-bd_sf"/>
</dbReference>
<organism evidence="5 6">
    <name type="scientific">Cephalotrichum gorgonifer</name>
    <dbReference type="NCBI Taxonomy" id="2041049"/>
    <lineage>
        <taxon>Eukaryota</taxon>
        <taxon>Fungi</taxon>
        <taxon>Dikarya</taxon>
        <taxon>Ascomycota</taxon>
        <taxon>Pezizomycotina</taxon>
        <taxon>Sordariomycetes</taxon>
        <taxon>Hypocreomycetidae</taxon>
        <taxon>Microascales</taxon>
        <taxon>Microascaceae</taxon>
        <taxon>Cephalotrichum</taxon>
    </lineage>
</organism>
<feature type="region of interest" description="Disordered" evidence="3">
    <location>
        <begin position="1"/>
        <end position="54"/>
    </location>
</feature>
<gene>
    <name evidence="5" type="ORF">DNG_06350</name>
</gene>
<evidence type="ECO:0000256" key="1">
    <source>
        <dbReference type="ARBA" id="ARBA00022723"/>
    </source>
</evidence>
<keyword evidence="6" id="KW-1185">Reference proteome</keyword>
<dbReference type="GO" id="GO:0008270">
    <property type="term" value="F:zinc ion binding"/>
    <property type="evidence" value="ECO:0007669"/>
    <property type="project" value="InterPro"/>
</dbReference>
<dbReference type="PANTHER" id="PTHR47785:SF7">
    <property type="entry name" value="ZN(II)2CYS6 TRANSCRIPTION FACTOR (EUROFUNG)"/>
    <property type="match status" value="1"/>
</dbReference>
<dbReference type="SUPFAM" id="SSF57701">
    <property type="entry name" value="Zn2/Cys6 DNA-binding domain"/>
    <property type="match status" value="1"/>
</dbReference>